<dbReference type="InterPro" id="IPR011766">
    <property type="entry name" value="TPP_enzyme_TPP-bd"/>
</dbReference>
<dbReference type="AlphaFoldDB" id="W6NM63"/>
<dbReference type="Pfam" id="PF01855">
    <property type="entry name" value="POR_N"/>
    <property type="match status" value="1"/>
</dbReference>
<evidence type="ECO:0000313" key="15">
    <source>
        <dbReference type="Proteomes" id="UP000019482"/>
    </source>
</evidence>
<dbReference type="FunFam" id="3.40.920.10:FF:000001">
    <property type="entry name" value="Pyruvate:ferredoxin (Flavodoxin) oxidoreductase"/>
    <property type="match status" value="1"/>
</dbReference>
<dbReference type="Gene3D" id="3.40.50.920">
    <property type="match status" value="1"/>
</dbReference>
<comment type="catalytic activity">
    <reaction evidence="9">
        <text>2 oxidized [2Fe-2S]-[ferredoxin] + pyruvate + CoA = 2 reduced [2Fe-2S]-[ferredoxin] + acetyl-CoA + CO2 + H(+)</text>
        <dbReference type="Rhea" id="RHEA:12765"/>
        <dbReference type="Rhea" id="RHEA-COMP:10000"/>
        <dbReference type="Rhea" id="RHEA-COMP:10001"/>
        <dbReference type="ChEBI" id="CHEBI:15361"/>
        <dbReference type="ChEBI" id="CHEBI:15378"/>
        <dbReference type="ChEBI" id="CHEBI:16526"/>
        <dbReference type="ChEBI" id="CHEBI:33737"/>
        <dbReference type="ChEBI" id="CHEBI:33738"/>
        <dbReference type="ChEBI" id="CHEBI:57287"/>
        <dbReference type="ChEBI" id="CHEBI:57288"/>
        <dbReference type="EC" id="1.2.7.1"/>
    </reaction>
</comment>
<feature type="binding site" evidence="12">
    <location>
        <position position="815"/>
    </location>
    <ligand>
        <name>[4Fe-4S] cluster</name>
        <dbReference type="ChEBI" id="CHEBI:49883"/>
        <label>3</label>
    </ligand>
</feature>
<keyword evidence="2 9" id="KW-0813">Transport</keyword>
<dbReference type="Gene3D" id="3.30.70.20">
    <property type="match status" value="1"/>
</dbReference>
<comment type="cofactor">
    <cofactor evidence="12">
        <name>[4Fe-4S] cluster</name>
        <dbReference type="ChEBI" id="CHEBI:49883"/>
    </cofactor>
    <text evidence="12">Binds 3 [4Fe-4S] clusters per subunit.</text>
</comment>
<feature type="binding site" evidence="12">
    <location>
        <position position="698"/>
    </location>
    <ligand>
        <name>[4Fe-4S] cluster</name>
        <dbReference type="ChEBI" id="CHEBI:49883"/>
        <label>1</label>
    </ligand>
</feature>
<feature type="binding site" evidence="12">
    <location>
        <position position="748"/>
    </location>
    <ligand>
        <name>[4Fe-4S] cluster</name>
        <dbReference type="ChEBI" id="CHEBI:49883"/>
        <label>2</label>
    </ligand>
</feature>
<sequence length="1188" mass="132661">MEKKMKTMDGNQAAAYASYAFTEVAAIYPITPSTPMAEAVDEWSSQGKKNIFGDTVKISEMQSEAGAAGAVHGSLSAGALTTTYTASQGLLLMIPNMYKIAGEHLPTVFHVSARALATHALSIFGDHQDVMACRQTGFALLASSNVQEAMDLGFVSHLSAIKSRVPFLHFFDGFRTSHEYQKINVIDYSEVKKLVDYDAINEFRSRALNPEHPTVKGTAQNPDIYFQGREVSNKFYDKVPDIVDQYMNEINNITGKDYKPFEYYGCKDAENIIVAMGSICDTIDETVDYLMDKGEKVGTIKVHLYRPFSERYFFNVMPDTVKKISVLDRTKEPGSVGEPLYLDVCKIFYESDKRPEIFAGRYGLGSKDTTPSHILSVFENMKCNNPKKYFTIGIEDDVTHMSLKQGEEIETTPAGTISCKFWGLGSDGTVGANKSAVKIIGDNTDLYAQAYFSYDSKKSGGTTVSHLRFGKKPIKSPYLVNSADYIACHNRSFIYNYDILKGLKKGGTFLLNCHWSEDELNDKLPAGMKRYMAENNVNFYILDGVKIARDIGLGGRINMVMQSAFFKLAKVIPIDDAVRYLKDSIEKTYGRKGEKIVEMNRQAVDKGIELVKKVDIPDSWKNAEQKSQKYNDNIEEPDFVKNIQRPMEKNEGDNLPVSAFLNMEDGTYPVGTSAYEKRGIAVMVPEWQIDKCIQCNQCSYVCPHATIRSFLLNEDEINNSPESFKSKKALGKGLENLNFKIQISPMDCTGCGNCADICPAPGKALIMKPWEEQVDAECENWNYAISLTRKEDLINRNTLKGSQFITPLLEFNGACPGCGETPYIRLLTQLFGERMMIANATGCSSIWAASAPSIAYTKNCEGKGPSWGNSLFEDNAEYGYGMYLAVKYMRDGIRKLMLHYIENSREKSEENDIIKSFNEWINTMDDGSLSKTSSKKVVDSIMQSNAYETDSILKEIIAKKDFLVKKSQWILGGDGWAYDIGFGGVDHVLASGEDVNLFVMDTEVYSNTGGQSSKSTQTGAVAKFAALGKQVKKKDLGLMAMSYGYVYVAQIALGANMNHALKAIVEAENYRGPSLIIAYAPCINHGIKTGMGTSIAQEKKAVDAGYWQLYRFNPVLKLEGKNPFLLDSKEPKTSFREHIDGEIRFSSLKKIFPQKAEQLYKVSEENAKDRYTIYKRLSEINYENKKKG</sequence>
<dbReference type="InterPro" id="IPR050722">
    <property type="entry name" value="Pyruvate:ferred/Flavod_OxRd"/>
</dbReference>
<dbReference type="FunFam" id="3.40.50.970:FF:000041">
    <property type="entry name" value="Pyruvate:ferredoxin (Flavodoxin) oxidoreductase"/>
    <property type="match status" value="1"/>
</dbReference>
<dbReference type="Pfam" id="PF10371">
    <property type="entry name" value="EKR"/>
    <property type="match status" value="1"/>
</dbReference>
<feature type="binding site" evidence="10">
    <location>
        <begin position="1002"/>
        <end position="1007"/>
    </location>
    <ligand>
        <name>thiamine diphosphate</name>
        <dbReference type="ChEBI" id="CHEBI:58937"/>
    </ligand>
</feature>
<reference evidence="14 15" key="1">
    <citation type="journal article" date="2015" name="Genome Announc.">
        <title>Draft Genome Sequence of Clostridium tyrobutyricum Strain DIVETGP, Isolated from Cow's Milk for Grana Padano Production.</title>
        <authorList>
            <person name="Soggiu A."/>
            <person name="Piras C."/>
            <person name="Gaiarsa S."/>
            <person name="Sassera D."/>
            <person name="Roncada P."/>
            <person name="Bendixen E."/>
            <person name="Brasca M."/>
            <person name="Bonizzi L."/>
        </authorList>
    </citation>
    <scope>NUCLEOTIDE SEQUENCE [LARGE SCALE GENOMIC DNA]</scope>
    <source>
        <strain evidence="14 15">DIVETGP</strain>
    </source>
</reference>
<feature type="site" description="Important for catalytic activity" evidence="11">
    <location>
        <position position="114"/>
    </location>
</feature>
<evidence type="ECO:0000313" key="14">
    <source>
        <dbReference type="EMBL" id="CDL92907.1"/>
    </source>
</evidence>
<dbReference type="Proteomes" id="UP000019482">
    <property type="component" value="Unassembled WGS sequence"/>
</dbReference>
<dbReference type="CDD" id="cd07034">
    <property type="entry name" value="TPP_PYR_PFOR_IOR-alpha_like"/>
    <property type="match status" value="1"/>
</dbReference>
<dbReference type="SUPFAM" id="SSF53323">
    <property type="entry name" value="Pyruvate-ferredoxin oxidoreductase, PFOR, domain III"/>
    <property type="match status" value="1"/>
</dbReference>
<dbReference type="InterPro" id="IPR019752">
    <property type="entry name" value="Pyrv/ketoisovalerate_OxRed_cat"/>
</dbReference>
<dbReference type="Gene3D" id="4.10.780.10">
    <property type="entry name" value="Pyruvate-flavodoxin oxidoreductase, EKR domain"/>
    <property type="match status" value="1"/>
</dbReference>
<dbReference type="InterPro" id="IPR002869">
    <property type="entry name" value="Pyrv_flavodox_OxRed_cen"/>
</dbReference>
<dbReference type="Gene3D" id="3.40.50.970">
    <property type="match status" value="2"/>
</dbReference>
<feature type="domain" description="4Fe-4S ferredoxin-type" evidence="13">
    <location>
        <begin position="683"/>
        <end position="713"/>
    </location>
</feature>
<feature type="binding site" evidence="10">
    <location>
        <position position="31"/>
    </location>
    <ligand>
        <name>pyruvate</name>
        <dbReference type="ChEBI" id="CHEBI:15361"/>
    </ligand>
</feature>
<dbReference type="EC" id="1.2.7.1" evidence="9"/>
<feature type="binding site" evidence="12">
    <location>
        <position position="702"/>
    </location>
    <ligand>
        <name>[4Fe-4S] cluster</name>
        <dbReference type="ChEBI" id="CHEBI:49883"/>
        <label>2</label>
    </ligand>
</feature>
<dbReference type="GO" id="GO:0030976">
    <property type="term" value="F:thiamine pyrophosphate binding"/>
    <property type="evidence" value="ECO:0007669"/>
    <property type="project" value="InterPro"/>
</dbReference>
<dbReference type="RefSeq" id="WP_017751146.1">
    <property type="nucleotide sequence ID" value="NZ_CBXI010000044.1"/>
</dbReference>
<dbReference type="OrthoDB" id="9794954at2"/>
<dbReference type="SUPFAM" id="SSF54862">
    <property type="entry name" value="4Fe-4S ferredoxins"/>
    <property type="match status" value="1"/>
</dbReference>
<keyword evidence="15" id="KW-1185">Reference proteome</keyword>
<evidence type="ECO:0000256" key="4">
    <source>
        <dbReference type="ARBA" id="ARBA00022723"/>
    </source>
</evidence>
<feature type="site" description="Important for catalytic activity" evidence="11">
    <location>
        <position position="64"/>
    </location>
</feature>
<feature type="binding site" evidence="10">
    <location>
        <position position="843"/>
    </location>
    <ligand>
        <name>thiamine diphosphate</name>
        <dbReference type="ChEBI" id="CHEBI:58937"/>
    </ligand>
</feature>
<dbReference type="SUPFAM" id="SSF52518">
    <property type="entry name" value="Thiamin diphosphate-binding fold (THDP-binding)"/>
    <property type="match status" value="2"/>
</dbReference>
<dbReference type="Pfam" id="PF17147">
    <property type="entry name" value="PFOR_II"/>
    <property type="match status" value="1"/>
</dbReference>
<name>W6NM63_CLOTY</name>
<dbReference type="InterPro" id="IPR002880">
    <property type="entry name" value="Pyrv_Fd/Flavodoxin_OxRdtase_N"/>
</dbReference>
<feature type="binding site" evidence="12">
    <location>
        <position position="751"/>
    </location>
    <ligand>
        <name>[4Fe-4S] cluster</name>
        <dbReference type="ChEBI" id="CHEBI:49883"/>
        <label>2</label>
    </ligand>
</feature>
<keyword evidence="8 12" id="KW-0411">Iron-sulfur</keyword>
<feature type="binding site" evidence="12">
    <location>
        <position position="754"/>
    </location>
    <ligand>
        <name>[4Fe-4S] cluster</name>
        <dbReference type="ChEBI" id="CHEBI:49883"/>
        <label>2</label>
    </ligand>
</feature>
<feature type="binding site" evidence="12">
    <location>
        <position position="758"/>
    </location>
    <ligand>
        <name>[4Fe-4S] cluster</name>
        <dbReference type="ChEBI" id="CHEBI:49883"/>
        <label>1</label>
    </ligand>
</feature>
<dbReference type="PROSITE" id="PS00198">
    <property type="entry name" value="4FE4S_FER_1"/>
    <property type="match status" value="1"/>
</dbReference>
<feature type="binding site" evidence="10">
    <location>
        <begin position="973"/>
        <end position="976"/>
    </location>
    <ligand>
        <name>thiamine diphosphate</name>
        <dbReference type="ChEBI" id="CHEBI:58937"/>
    </ligand>
</feature>
<keyword evidence="3 12" id="KW-0004">4Fe-4S</keyword>
<evidence type="ECO:0000256" key="1">
    <source>
        <dbReference type="ARBA" id="ARBA00009032"/>
    </source>
</evidence>
<feature type="binding site" evidence="10">
    <location>
        <position position="114"/>
    </location>
    <ligand>
        <name>pyruvate</name>
        <dbReference type="ChEBI" id="CHEBI:15361"/>
    </ligand>
</feature>
<feature type="binding site" evidence="12">
    <location>
        <position position="1082"/>
    </location>
    <ligand>
        <name>[4Fe-4S] cluster</name>
        <dbReference type="ChEBI" id="CHEBI:49883"/>
        <label>3</label>
    </ligand>
</feature>
<feature type="binding site" evidence="12">
    <location>
        <position position="692"/>
    </location>
    <ligand>
        <name>[4Fe-4S] cluster</name>
        <dbReference type="ChEBI" id="CHEBI:49883"/>
        <label>1</label>
    </ligand>
</feature>
<proteinExistence type="inferred from homology"/>
<evidence type="ECO:0000256" key="5">
    <source>
        <dbReference type="ARBA" id="ARBA00022982"/>
    </source>
</evidence>
<dbReference type="SUPFAM" id="SSF52922">
    <property type="entry name" value="TK C-terminal domain-like"/>
    <property type="match status" value="1"/>
</dbReference>
<dbReference type="FunFam" id="3.40.50.920:FF:000007">
    <property type="entry name" value="Pyruvate:ferredoxin (Flavodoxin) oxidoreductase"/>
    <property type="match status" value="1"/>
</dbReference>
<evidence type="ECO:0000256" key="11">
    <source>
        <dbReference type="PIRSR" id="PIRSR000159-2"/>
    </source>
</evidence>
<dbReference type="InterPro" id="IPR017896">
    <property type="entry name" value="4Fe4S_Fe-S-bd"/>
</dbReference>
<dbReference type="InterPro" id="IPR017900">
    <property type="entry name" value="4Fe4S_Fe_S_CS"/>
</dbReference>
<protein>
    <recommendedName>
        <fullName evidence="9">Pyruvate:ferredoxin oxidoreductase</fullName>
        <ecNumber evidence="9">1.2.7.1</ecNumber>
    </recommendedName>
    <alternativeName>
        <fullName evidence="9">Pyruvate synthase</fullName>
    </alternativeName>
</protein>
<dbReference type="GO" id="GO:0022900">
    <property type="term" value="P:electron transport chain"/>
    <property type="evidence" value="ECO:0007669"/>
    <property type="project" value="InterPro"/>
</dbReference>
<dbReference type="GO" id="GO:0005506">
    <property type="term" value="F:iron ion binding"/>
    <property type="evidence" value="ECO:0007669"/>
    <property type="project" value="InterPro"/>
</dbReference>
<dbReference type="InterPro" id="IPR011895">
    <property type="entry name" value="Pyrv_flavodox_OxRed"/>
</dbReference>
<dbReference type="InterPro" id="IPR037112">
    <property type="entry name" value="Pyrv-flavodox_OxR_EKR_sf"/>
</dbReference>
<organism evidence="14 15">
    <name type="scientific">Clostridium tyrobutyricum DIVETGP</name>
    <dbReference type="NCBI Taxonomy" id="1408889"/>
    <lineage>
        <taxon>Bacteria</taxon>
        <taxon>Bacillati</taxon>
        <taxon>Bacillota</taxon>
        <taxon>Clostridia</taxon>
        <taxon>Eubacteriales</taxon>
        <taxon>Clostridiaceae</taxon>
        <taxon>Clostridium</taxon>
    </lineage>
</organism>
<dbReference type="GeneID" id="29419567"/>
<keyword evidence="14" id="KW-0670">Pyruvate</keyword>
<dbReference type="FunFam" id="3.30.70.20:FF:000022">
    <property type="entry name" value="Pyruvate:ferredoxin (Flavodoxin) oxidoreductase"/>
    <property type="match status" value="1"/>
</dbReference>
<dbReference type="EMBL" id="CBXI010000044">
    <property type="protein sequence ID" value="CDL92907.1"/>
    <property type="molecule type" value="Genomic_DNA"/>
</dbReference>
<dbReference type="Pfam" id="PF01558">
    <property type="entry name" value="POR"/>
    <property type="match status" value="1"/>
</dbReference>
<evidence type="ECO:0000256" key="3">
    <source>
        <dbReference type="ARBA" id="ARBA00022485"/>
    </source>
</evidence>
<feature type="domain" description="4Fe-4S ferredoxin-type" evidence="13">
    <location>
        <begin position="739"/>
        <end position="770"/>
    </location>
</feature>
<dbReference type="CDD" id="cd03377">
    <property type="entry name" value="TPP_PFOR_PNO"/>
    <property type="match status" value="1"/>
</dbReference>
<feature type="binding site" evidence="12">
    <location>
        <position position="695"/>
    </location>
    <ligand>
        <name>[4Fe-4S] cluster</name>
        <dbReference type="ChEBI" id="CHEBI:49883"/>
        <label>1</label>
    </ligand>
</feature>
<dbReference type="Pfam" id="PF12838">
    <property type="entry name" value="Fer4_7"/>
    <property type="match status" value="1"/>
</dbReference>
<dbReference type="GO" id="GO:0006979">
    <property type="term" value="P:response to oxidative stress"/>
    <property type="evidence" value="ECO:0007669"/>
    <property type="project" value="TreeGrafter"/>
</dbReference>
<dbReference type="PROSITE" id="PS51379">
    <property type="entry name" value="4FE4S_FER_2"/>
    <property type="match status" value="2"/>
</dbReference>
<dbReference type="InterPro" id="IPR019456">
    <property type="entry name" value="Pyrv-flavodox_OxRtase_EKR"/>
</dbReference>
<keyword evidence="7 12" id="KW-0408">Iron</keyword>
<dbReference type="SMART" id="SM00890">
    <property type="entry name" value="EKR"/>
    <property type="match status" value="1"/>
</dbReference>
<accession>W6NM63</accession>
<evidence type="ECO:0000256" key="8">
    <source>
        <dbReference type="ARBA" id="ARBA00023014"/>
    </source>
</evidence>
<evidence type="ECO:0000256" key="12">
    <source>
        <dbReference type="PIRSR" id="PIRSR000159-50"/>
    </source>
</evidence>
<keyword evidence="4 12" id="KW-0479">Metal-binding</keyword>
<feature type="binding site" evidence="12">
    <location>
        <position position="843"/>
    </location>
    <ligand>
        <name>[4Fe-4S] cluster</name>
        <dbReference type="ChEBI" id="CHEBI:49883"/>
        <label>3</label>
    </ligand>
</feature>
<feature type="site" description="Important for catalytic activity" evidence="11">
    <location>
        <position position="31"/>
    </location>
</feature>
<feature type="site" description="Important for catalytic activity" evidence="11">
    <location>
        <position position="1007"/>
    </location>
</feature>
<evidence type="ECO:0000256" key="2">
    <source>
        <dbReference type="ARBA" id="ARBA00022448"/>
    </source>
</evidence>
<dbReference type="GO" id="GO:0051539">
    <property type="term" value="F:4 iron, 4 sulfur cluster binding"/>
    <property type="evidence" value="ECO:0007669"/>
    <property type="project" value="UniProtKB-KW"/>
</dbReference>
<dbReference type="PIRSF" id="PIRSF000159">
    <property type="entry name" value="NifJ"/>
    <property type="match status" value="1"/>
</dbReference>
<comment type="similarity">
    <text evidence="1 9">Belongs to the pyruvate:ferredoxin/flavodoxin oxidoreductase family.</text>
</comment>
<dbReference type="Gene3D" id="3.40.920.10">
    <property type="entry name" value="Pyruvate-ferredoxin oxidoreductase, PFOR, domain III"/>
    <property type="match status" value="1"/>
</dbReference>
<gene>
    <name evidence="14" type="ORF">CTDIVETGP_2977</name>
</gene>
<dbReference type="Pfam" id="PF02775">
    <property type="entry name" value="TPP_enzyme_C"/>
    <property type="match status" value="1"/>
</dbReference>
<keyword evidence="5 9" id="KW-0249">Electron transport</keyword>
<comment type="caution">
    <text evidence="14">The sequence shown here is derived from an EMBL/GenBank/DDBJ whole genome shotgun (WGS) entry which is preliminary data.</text>
</comment>
<dbReference type="FunFam" id="3.40.50.970:FF:000012">
    <property type="entry name" value="Pyruvate:ferredoxin (Flavodoxin) oxidoreductase"/>
    <property type="match status" value="1"/>
</dbReference>
<evidence type="ECO:0000256" key="7">
    <source>
        <dbReference type="ARBA" id="ARBA00023004"/>
    </source>
</evidence>
<evidence type="ECO:0000256" key="9">
    <source>
        <dbReference type="PIRNR" id="PIRNR000159"/>
    </source>
</evidence>
<feature type="binding site" evidence="10">
    <location>
        <position position="64"/>
    </location>
    <ligand>
        <name>thiamine diphosphate</name>
        <dbReference type="ChEBI" id="CHEBI:58937"/>
    </ligand>
</feature>
<evidence type="ECO:0000256" key="10">
    <source>
        <dbReference type="PIRSR" id="PIRSR000159-1"/>
    </source>
</evidence>
<dbReference type="InterPro" id="IPR009014">
    <property type="entry name" value="Transketo_C/PFOR_II"/>
</dbReference>
<dbReference type="InterPro" id="IPR029061">
    <property type="entry name" value="THDP-binding"/>
</dbReference>
<dbReference type="PANTHER" id="PTHR32154">
    <property type="entry name" value="PYRUVATE-FLAVODOXIN OXIDOREDUCTASE-RELATED"/>
    <property type="match status" value="1"/>
</dbReference>
<evidence type="ECO:0000256" key="6">
    <source>
        <dbReference type="ARBA" id="ARBA00023002"/>
    </source>
</evidence>
<dbReference type="PANTHER" id="PTHR32154:SF0">
    <property type="entry name" value="PYRUVATE-FLAVODOXIN OXIDOREDUCTASE-RELATED"/>
    <property type="match status" value="1"/>
</dbReference>
<dbReference type="GO" id="GO:0019164">
    <property type="term" value="F:pyruvate synthase activity"/>
    <property type="evidence" value="ECO:0007669"/>
    <property type="project" value="UniProtKB-EC"/>
</dbReference>
<dbReference type="NCBIfam" id="TIGR02176">
    <property type="entry name" value="pyruv_ox_red"/>
    <property type="match status" value="1"/>
</dbReference>
<evidence type="ECO:0000259" key="13">
    <source>
        <dbReference type="PROSITE" id="PS51379"/>
    </source>
</evidence>
<dbReference type="InterPro" id="IPR033412">
    <property type="entry name" value="PFOR_II"/>
</dbReference>
<keyword evidence="6 9" id="KW-0560">Oxidoreductase</keyword>
<feature type="binding site" evidence="12">
    <location>
        <position position="818"/>
    </location>
    <ligand>
        <name>[4Fe-4S] cluster</name>
        <dbReference type="ChEBI" id="CHEBI:49883"/>
        <label>3</label>
    </ligand>
</feature>
<feature type="binding site" evidence="10">
    <location>
        <position position="820"/>
    </location>
    <ligand>
        <name>thiamine diphosphate</name>
        <dbReference type="ChEBI" id="CHEBI:58937"/>
    </ligand>
</feature>